<feature type="domain" description="HTH tetR-type" evidence="5">
    <location>
        <begin position="9"/>
        <end position="69"/>
    </location>
</feature>
<keyword evidence="7" id="KW-1185">Reference proteome</keyword>
<evidence type="ECO:0000259" key="5">
    <source>
        <dbReference type="PROSITE" id="PS50977"/>
    </source>
</evidence>
<evidence type="ECO:0000313" key="6">
    <source>
        <dbReference type="EMBL" id="PRH77171.1"/>
    </source>
</evidence>
<dbReference type="PANTHER" id="PTHR30055:SF238">
    <property type="entry name" value="MYCOFACTOCIN BIOSYNTHESIS TRANSCRIPTIONAL REGULATOR MFTR-RELATED"/>
    <property type="match status" value="1"/>
</dbReference>
<dbReference type="Proteomes" id="UP000239322">
    <property type="component" value="Unassembled WGS sequence"/>
</dbReference>
<evidence type="ECO:0000256" key="4">
    <source>
        <dbReference type="PROSITE-ProRule" id="PRU00335"/>
    </source>
</evidence>
<dbReference type="EMBL" id="PVLV01000365">
    <property type="protein sequence ID" value="PRH77171.1"/>
    <property type="molecule type" value="Genomic_DNA"/>
</dbReference>
<protein>
    <submittedName>
        <fullName evidence="6">TetR family transcriptional regulator</fullName>
    </submittedName>
</protein>
<dbReference type="Pfam" id="PF00440">
    <property type="entry name" value="TetR_N"/>
    <property type="match status" value="1"/>
</dbReference>
<dbReference type="PROSITE" id="PS50977">
    <property type="entry name" value="HTH_TETR_2"/>
    <property type="match status" value="1"/>
</dbReference>
<keyword evidence="2 4" id="KW-0238">DNA-binding</keyword>
<dbReference type="PANTHER" id="PTHR30055">
    <property type="entry name" value="HTH-TYPE TRANSCRIPTIONAL REGULATOR RUTR"/>
    <property type="match status" value="1"/>
</dbReference>
<reference evidence="6 7" key="1">
    <citation type="submission" date="2018-03" db="EMBL/GenBank/DDBJ databases">
        <title>Novel Streptomyces sp. from soil.</title>
        <authorList>
            <person name="Tan G.Y.A."/>
            <person name="Lee Z.Y."/>
        </authorList>
    </citation>
    <scope>NUCLEOTIDE SEQUENCE [LARGE SCALE GENOMIC DNA]</scope>
    <source>
        <strain evidence="6 7">ST5x</strain>
    </source>
</reference>
<dbReference type="InterPro" id="IPR050109">
    <property type="entry name" value="HTH-type_TetR-like_transc_reg"/>
</dbReference>
<evidence type="ECO:0000256" key="2">
    <source>
        <dbReference type="ARBA" id="ARBA00023125"/>
    </source>
</evidence>
<dbReference type="InterPro" id="IPR036271">
    <property type="entry name" value="Tet_transcr_reg_TetR-rel_C_sf"/>
</dbReference>
<dbReference type="SUPFAM" id="SSF48498">
    <property type="entry name" value="Tetracyclin repressor-like, C-terminal domain"/>
    <property type="match status" value="1"/>
</dbReference>
<comment type="caution">
    <text evidence="6">The sequence shown here is derived from an EMBL/GenBank/DDBJ whole genome shotgun (WGS) entry which is preliminary data.</text>
</comment>
<dbReference type="SUPFAM" id="SSF46689">
    <property type="entry name" value="Homeodomain-like"/>
    <property type="match status" value="1"/>
</dbReference>
<proteinExistence type="predicted"/>
<feature type="DNA-binding region" description="H-T-H motif" evidence="4">
    <location>
        <begin position="32"/>
        <end position="51"/>
    </location>
</feature>
<organism evidence="6 7">
    <name type="scientific">Streptomyces solincola</name>
    <dbReference type="NCBI Taxonomy" id="2100817"/>
    <lineage>
        <taxon>Bacteria</taxon>
        <taxon>Bacillati</taxon>
        <taxon>Actinomycetota</taxon>
        <taxon>Actinomycetes</taxon>
        <taxon>Kitasatosporales</taxon>
        <taxon>Streptomycetaceae</taxon>
        <taxon>Streptomyces</taxon>
    </lineage>
</organism>
<dbReference type="GO" id="GO:0003700">
    <property type="term" value="F:DNA-binding transcription factor activity"/>
    <property type="evidence" value="ECO:0007669"/>
    <property type="project" value="TreeGrafter"/>
</dbReference>
<accession>A0A2S9PRZ5</accession>
<evidence type="ECO:0000256" key="3">
    <source>
        <dbReference type="ARBA" id="ARBA00023163"/>
    </source>
</evidence>
<dbReference type="InterPro" id="IPR009057">
    <property type="entry name" value="Homeodomain-like_sf"/>
</dbReference>
<dbReference type="OrthoDB" id="5068503at2"/>
<dbReference type="GO" id="GO:0000976">
    <property type="term" value="F:transcription cis-regulatory region binding"/>
    <property type="evidence" value="ECO:0007669"/>
    <property type="project" value="TreeGrafter"/>
</dbReference>
<keyword evidence="1" id="KW-0805">Transcription regulation</keyword>
<sequence>MSPRGVAIPDLRGRLFDAAERVLTEGGPAALTSRAVTTEAGCAKGVLHTHFEGLDAFVAELVLDRFARTARQARELSGRAGDGTVAGNLTALADGLLGSLHPAVIAVAATRSGAAERFRAAQEAGAPGLATIERDVTGYLDAERKRGRLPDGTDTEAVALAFTGTLHHILMASWSGPAARADRVRRLVAVLVGDR</sequence>
<gene>
    <name evidence="6" type="ORF">C6N75_21720</name>
</gene>
<evidence type="ECO:0000313" key="7">
    <source>
        <dbReference type="Proteomes" id="UP000239322"/>
    </source>
</evidence>
<dbReference type="AlphaFoldDB" id="A0A2S9PRZ5"/>
<keyword evidence="3" id="KW-0804">Transcription</keyword>
<evidence type="ECO:0000256" key="1">
    <source>
        <dbReference type="ARBA" id="ARBA00023015"/>
    </source>
</evidence>
<dbReference type="Gene3D" id="1.10.357.10">
    <property type="entry name" value="Tetracycline Repressor, domain 2"/>
    <property type="match status" value="1"/>
</dbReference>
<name>A0A2S9PRZ5_9ACTN</name>
<dbReference type="RefSeq" id="WP_105870583.1">
    <property type="nucleotide sequence ID" value="NZ_PVLV01000365.1"/>
</dbReference>
<dbReference type="InterPro" id="IPR001647">
    <property type="entry name" value="HTH_TetR"/>
</dbReference>